<reference evidence="1" key="1">
    <citation type="submission" date="2022-03" db="EMBL/GenBank/DDBJ databases">
        <authorList>
            <person name="Sayadi A."/>
        </authorList>
    </citation>
    <scope>NUCLEOTIDE SEQUENCE</scope>
</reference>
<dbReference type="AlphaFoldDB" id="A0A9P0L0X4"/>
<proteinExistence type="predicted"/>
<name>A0A9P0L0X4_ACAOB</name>
<protein>
    <submittedName>
        <fullName evidence="1">Uncharacterized protein</fullName>
    </submittedName>
</protein>
<sequence length="33" mass="4074">MSPREKIKTRWRDLVPACPWSIVPRLAQRYYQK</sequence>
<dbReference type="EMBL" id="CAKOFQ010006997">
    <property type="protein sequence ID" value="CAH1986332.1"/>
    <property type="molecule type" value="Genomic_DNA"/>
</dbReference>
<evidence type="ECO:0000313" key="1">
    <source>
        <dbReference type="EMBL" id="CAH1986332.1"/>
    </source>
</evidence>
<organism evidence="1 2">
    <name type="scientific">Acanthoscelides obtectus</name>
    <name type="common">Bean weevil</name>
    <name type="synonym">Bruchus obtectus</name>
    <dbReference type="NCBI Taxonomy" id="200917"/>
    <lineage>
        <taxon>Eukaryota</taxon>
        <taxon>Metazoa</taxon>
        <taxon>Ecdysozoa</taxon>
        <taxon>Arthropoda</taxon>
        <taxon>Hexapoda</taxon>
        <taxon>Insecta</taxon>
        <taxon>Pterygota</taxon>
        <taxon>Neoptera</taxon>
        <taxon>Endopterygota</taxon>
        <taxon>Coleoptera</taxon>
        <taxon>Polyphaga</taxon>
        <taxon>Cucujiformia</taxon>
        <taxon>Chrysomeloidea</taxon>
        <taxon>Chrysomelidae</taxon>
        <taxon>Bruchinae</taxon>
        <taxon>Bruchini</taxon>
        <taxon>Acanthoscelides</taxon>
    </lineage>
</organism>
<gene>
    <name evidence="1" type="ORF">ACAOBT_LOCUS17181</name>
</gene>
<comment type="caution">
    <text evidence="1">The sequence shown here is derived from an EMBL/GenBank/DDBJ whole genome shotgun (WGS) entry which is preliminary data.</text>
</comment>
<keyword evidence="2" id="KW-1185">Reference proteome</keyword>
<accession>A0A9P0L0X4</accession>
<evidence type="ECO:0000313" key="2">
    <source>
        <dbReference type="Proteomes" id="UP001152888"/>
    </source>
</evidence>
<dbReference type="Proteomes" id="UP001152888">
    <property type="component" value="Unassembled WGS sequence"/>
</dbReference>